<sequence length="142" mass="16055">MYSAQLVLSLGKPWIHSEYHWELTPLESLDRLLERSQYLHVKIGPGKLHQRIVRKNHEFQPQKATRWGHFRPEKAAKKPLSDKGGHRRGAVGNTYCAVAYVLAFCGALTFSGSMEITNFRPQKATFPDNPLVELPGACQDVS</sequence>
<dbReference type="Proteomes" id="UP001215280">
    <property type="component" value="Unassembled WGS sequence"/>
</dbReference>
<organism evidence="1 2">
    <name type="scientific">Mycena maculata</name>
    <dbReference type="NCBI Taxonomy" id="230809"/>
    <lineage>
        <taxon>Eukaryota</taxon>
        <taxon>Fungi</taxon>
        <taxon>Dikarya</taxon>
        <taxon>Basidiomycota</taxon>
        <taxon>Agaricomycotina</taxon>
        <taxon>Agaricomycetes</taxon>
        <taxon>Agaricomycetidae</taxon>
        <taxon>Agaricales</taxon>
        <taxon>Marasmiineae</taxon>
        <taxon>Mycenaceae</taxon>
        <taxon>Mycena</taxon>
    </lineage>
</organism>
<proteinExistence type="predicted"/>
<dbReference type="AlphaFoldDB" id="A0AAD7MUS0"/>
<gene>
    <name evidence="1" type="ORF">DFH07DRAFT_780602</name>
</gene>
<protein>
    <submittedName>
        <fullName evidence="1">Uncharacterized protein</fullName>
    </submittedName>
</protein>
<comment type="caution">
    <text evidence="1">The sequence shown here is derived from an EMBL/GenBank/DDBJ whole genome shotgun (WGS) entry which is preliminary data.</text>
</comment>
<evidence type="ECO:0000313" key="2">
    <source>
        <dbReference type="Proteomes" id="UP001215280"/>
    </source>
</evidence>
<reference evidence="1" key="1">
    <citation type="submission" date="2023-03" db="EMBL/GenBank/DDBJ databases">
        <title>Massive genome expansion in bonnet fungi (Mycena s.s.) driven by repeated elements and novel gene families across ecological guilds.</title>
        <authorList>
            <consortium name="Lawrence Berkeley National Laboratory"/>
            <person name="Harder C.B."/>
            <person name="Miyauchi S."/>
            <person name="Viragh M."/>
            <person name="Kuo A."/>
            <person name="Thoen E."/>
            <person name="Andreopoulos B."/>
            <person name="Lu D."/>
            <person name="Skrede I."/>
            <person name="Drula E."/>
            <person name="Henrissat B."/>
            <person name="Morin E."/>
            <person name="Kohler A."/>
            <person name="Barry K."/>
            <person name="LaButti K."/>
            <person name="Morin E."/>
            <person name="Salamov A."/>
            <person name="Lipzen A."/>
            <person name="Mereny Z."/>
            <person name="Hegedus B."/>
            <person name="Baldrian P."/>
            <person name="Stursova M."/>
            <person name="Weitz H."/>
            <person name="Taylor A."/>
            <person name="Grigoriev I.V."/>
            <person name="Nagy L.G."/>
            <person name="Martin F."/>
            <person name="Kauserud H."/>
        </authorList>
    </citation>
    <scope>NUCLEOTIDE SEQUENCE</scope>
    <source>
        <strain evidence="1">CBHHK188m</strain>
    </source>
</reference>
<dbReference type="EMBL" id="JARJLG010000167">
    <property type="protein sequence ID" value="KAJ7733588.1"/>
    <property type="molecule type" value="Genomic_DNA"/>
</dbReference>
<accession>A0AAD7MUS0</accession>
<name>A0AAD7MUS0_9AGAR</name>
<keyword evidence="2" id="KW-1185">Reference proteome</keyword>
<evidence type="ECO:0000313" key="1">
    <source>
        <dbReference type="EMBL" id="KAJ7733588.1"/>
    </source>
</evidence>